<feature type="transmembrane region" description="Helical" evidence="13">
    <location>
        <begin position="124"/>
        <end position="144"/>
    </location>
</feature>
<keyword evidence="7 13" id="KW-0472">Membrane</keyword>
<evidence type="ECO:0000256" key="3">
    <source>
        <dbReference type="ARBA" id="ARBA00022679"/>
    </source>
</evidence>
<evidence type="ECO:0000256" key="13">
    <source>
        <dbReference type="SAM" id="Phobius"/>
    </source>
</evidence>
<keyword evidence="3" id="KW-0808">Transferase</keyword>
<gene>
    <name evidence="14" type="ORF">A5886_000229</name>
</gene>
<keyword evidence="4 13" id="KW-0812">Transmembrane</keyword>
<evidence type="ECO:0000256" key="9">
    <source>
        <dbReference type="ARBA" id="ARBA00023588"/>
    </source>
</evidence>
<comment type="pathway">
    <text evidence="9">Carotenoid biosynthesis; staphyloxanthin biosynthesis; staphyloxanthin from farnesyl diphosphate: step 5/5.</text>
</comment>
<keyword evidence="15" id="KW-1185">Reference proteome</keyword>
<keyword evidence="2" id="KW-1003">Cell membrane</keyword>
<evidence type="ECO:0000256" key="10">
    <source>
        <dbReference type="ARBA" id="ARBA00023603"/>
    </source>
</evidence>
<evidence type="ECO:0000313" key="15">
    <source>
        <dbReference type="Proteomes" id="UP000195043"/>
    </source>
</evidence>
<dbReference type="GO" id="GO:0016746">
    <property type="term" value="F:acyltransferase activity"/>
    <property type="evidence" value="ECO:0007669"/>
    <property type="project" value="UniProtKB-KW"/>
</dbReference>
<dbReference type="UniPathway" id="UPA00029">
    <property type="reaction ID" value="UER00560"/>
</dbReference>
<evidence type="ECO:0000256" key="2">
    <source>
        <dbReference type="ARBA" id="ARBA00022475"/>
    </source>
</evidence>
<evidence type="ECO:0000256" key="7">
    <source>
        <dbReference type="ARBA" id="ARBA00023136"/>
    </source>
</evidence>
<evidence type="ECO:0000256" key="6">
    <source>
        <dbReference type="ARBA" id="ARBA00022989"/>
    </source>
</evidence>
<dbReference type="Pfam" id="PF18927">
    <property type="entry name" value="CrtO"/>
    <property type="match status" value="1"/>
</dbReference>
<dbReference type="InterPro" id="IPR044021">
    <property type="entry name" value="CrtO"/>
</dbReference>
<keyword evidence="6 13" id="KW-1133">Transmembrane helix</keyword>
<dbReference type="GO" id="GO:0005886">
    <property type="term" value="C:plasma membrane"/>
    <property type="evidence" value="ECO:0007669"/>
    <property type="project" value="UniProtKB-SubCell"/>
</dbReference>
<sequence length="171" mass="20456">MPIIRLTLFPLLIVDSLAWACVHLGISWGIRQIPLAFFDQHAAWFRSFSFEDDGKFWQKQLRIARWKDRLPEGTQIDSSGFNKSRLQRKDHVYLHRFIVETCRAELTHWLLLFSACVFFLWNPLWAAVLNIFYALLANLPFILIQRYNRPRLRRVYDSYQRNKARPTTQSK</sequence>
<dbReference type="RefSeq" id="WP_086273255.1">
    <property type="nucleotide sequence ID" value="NZ_NGKU01000001.1"/>
</dbReference>
<evidence type="ECO:0000256" key="8">
    <source>
        <dbReference type="ARBA" id="ARBA00023315"/>
    </source>
</evidence>
<evidence type="ECO:0000256" key="5">
    <source>
        <dbReference type="ARBA" id="ARBA00022729"/>
    </source>
</evidence>
<dbReference type="OrthoDB" id="3783432at2"/>
<evidence type="ECO:0000256" key="1">
    <source>
        <dbReference type="ARBA" id="ARBA00004162"/>
    </source>
</evidence>
<organism evidence="14 15">
    <name type="scientific">Candidatus Enterococcus testudinis</name>
    <dbReference type="NCBI Taxonomy" id="1834191"/>
    <lineage>
        <taxon>Bacteria</taxon>
        <taxon>Bacillati</taxon>
        <taxon>Bacillota</taxon>
        <taxon>Bacilli</taxon>
        <taxon>Lactobacillales</taxon>
        <taxon>Enterococcaceae</taxon>
        <taxon>Enterococcus</taxon>
    </lineage>
</organism>
<dbReference type="EMBL" id="NGKU01000001">
    <property type="protein sequence ID" value="OTN75159.1"/>
    <property type="molecule type" value="Genomic_DNA"/>
</dbReference>
<accession>A0A242A2K6</accession>
<comment type="subcellular location">
    <subcellularLocation>
        <location evidence="1">Cell membrane</location>
        <topology evidence="1">Single-pass membrane protein</topology>
    </subcellularLocation>
</comment>
<evidence type="ECO:0000313" key="14">
    <source>
        <dbReference type="EMBL" id="OTN75159.1"/>
    </source>
</evidence>
<proteinExistence type="inferred from homology"/>
<dbReference type="STRING" id="1834191.A5886_000229"/>
<comment type="similarity">
    <text evidence="10">Belongs to the acyltransferase CrtO family.</text>
</comment>
<dbReference type="Proteomes" id="UP000195043">
    <property type="component" value="Unassembled WGS sequence"/>
</dbReference>
<reference evidence="14 15" key="1">
    <citation type="submission" date="2017-05" db="EMBL/GenBank/DDBJ databases">
        <title>The Genome Sequence of Enterococcus sp. 8G7_MSG3316.</title>
        <authorList>
            <consortium name="The Broad Institute Genomics Platform"/>
            <consortium name="The Broad Institute Genomic Center for Infectious Diseases"/>
            <person name="Earl A."/>
            <person name="Manson A."/>
            <person name="Schwartman J."/>
            <person name="Gilmore M."/>
            <person name="Abouelleil A."/>
            <person name="Cao P."/>
            <person name="Chapman S."/>
            <person name="Cusick C."/>
            <person name="Shea T."/>
            <person name="Young S."/>
            <person name="Neafsey D."/>
            <person name="Nusbaum C."/>
            <person name="Birren B."/>
        </authorList>
    </citation>
    <scope>NUCLEOTIDE SEQUENCE [LARGE SCALE GENOMIC DNA]</scope>
    <source>
        <strain evidence="14 15">8G7_MSG3316</strain>
    </source>
</reference>
<dbReference type="AlphaFoldDB" id="A0A242A2K6"/>
<keyword evidence="5" id="KW-0732">Signal</keyword>
<keyword evidence="8" id="KW-0012">Acyltransferase</keyword>
<evidence type="ECO:0000256" key="12">
    <source>
        <dbReference type="ARBA" id="ARBA00025324"/>
    </source>
</evidence>
<comment type="function">
    <text evidence="12">Catalyzes the acylation of glycosyl-4,4'-diaponeurosporenoate, i.e. the esterification of glucose at the C6'' position with the carboxyl group of the C(15) fatty acid 12-methyltetradecanoic acid, to yield staphyloxanthin. This is the last step in the biosynthesis of this orange pigment, present in most staphylococci strains.</text>
</comment>
<evidence type="ECO:0000256" key="11">
    <source>
        <dbReference type="ARBA" id="ARBA00023667"/>
    </source>
</evidence>
<name>A0A242A2K6_9ENTE</name>
<evidence type="ECO:0000256" key="4">
    <source>
        <dbReference type="ARBA" id="ARBA00022692"/>
    </source>
</evidence>
<protein>
    <recommendedName>
        <fullName evidence="11">Glycosyl-4,4'-diaponeurosporenoate acyltransferase</fullName>
    </recommendedName>
</protein>
<comment type="caution">
    <text evidence="14">The sequence shown here is derived from an EMBL/GenBank/DDBJ whole genome shotgun (WGS) entry which is preliminary data.</text>
</comment>